<feature type="transmembrane region" description="Helical" evidence="2">
    <location>
        <begin position="206"/>
        <end position="228"/>
    </location>
</feature>
<keyword evidence="2" id="KW-0812">Transmembrane</keyword>
<feature type="compositionally biased region" description="Polar residues" evidence="1">
    <location>
        <begin position="1"/>
        <end position="18"/>
    </location>
</feature>
<dbReference type="HOGENOM" id="CLU_538293_0_0_11"/>
<evidence type="ECO:0000256" key="2">
    <source>
        <dbReference type="SAM" id="Phobius"/>
    </source>
</evidence>
<dbReference type="Proteomes" id="UP000000851">
    <property type="component" value="Chromosome"/>
</dbReference>
<feature type="transmembrane region" description="Helical" evidence="2">
    <location>
        <begin position="147"/>
        <end position="166"/>
    </location>
</feature>
<feature type="transmembrane region" description="Helical" evidence="2">
    <location>
        <begin position="406"/>
        <end position="426"/>
    </location>
</feature>
<dbReference type="InParanoid" id="C7QJ33"/>
<organism evidence="3 4">
    <name type="scientific">Catenulispora acidiphila (strain DSM 44928 / JCM 14897 / NBRC 102108 / NRRL B-24433 / ID139908)</name>
    <dbReference type="NCBI Taxonomy" id="479433"/>
    <lineage>
        <taxon>Bacteria</taxon>
        <taxon>Bacillati</taxon>
        <taxon>Actinomycetota</taxon>
        <taxon>Actinomycetes</taxon>
        <taxon>Catenulisporales</taxon>
        <taxon>Catenulisporaceae</taxon>
        <taxon>Catenulispora</taxon>
    </lineage>
</organism>
<evidence type="ECO:0000313" key="4">
    <source>
        <dbReference type="Proteomes" id="UP000000851"/>
    </source>
</evidence>
<feature type="transmembrane region" description="Helical" evidence="2">
    <location>
        <begin position="361"/>
        <end position="386"/>
    </location>
</feature>
<dbReference type="STRING" id="479433.Caci_0222"/>
<keyword evidence="2" id="KW-0472">Membrane</keyword>
<reference evidence="3 4" key="1">
    <citation type="journal article" date="2009" name="Stand. Genomic Sci.">
        <title>Complete genome sequence of Catenulispora acidiphila type strain (ID 139908).</title>
        <authorList>
            <person name="Copeland A."/>
            <person name="Lapidus A."/>
            <person name="Glavina Del Rio T."/>
            <person name="Nolan M."/>
            <person name="Lucas S."/>
            <person name="Chen F."/>
            <person name="Tice H."/>
            <person name="Cheng J.F."/>
            <person name="Bruce D."/>
            <person name="Goodwin L."/>
            <person name="Pitluck S."/>
            <person name="Mikhailova N."/>
            <person name="Pati A."/>
            <person name="Ivanova N."/>
            <person name="Mavromatis K."/>
            <person name="Chen A."/>
            <person name="Palaniappan K."/>
            <person name="Chain P."/>
            <person name="Land M."/>
            <person name="Hauser L."/>
            <person name="Chang Y.J."/>
            <person name="Jeffries C.D."/>
            <person name="Chertkov O."/>
            <person name="Brettin T."/>
            <person name="Detter J.C."/>
            <person name="Han C."/>
            <person name="Ali Z."/>
            <person name="Tindall B.J."/>
            <person name="Goker M."/>
            <person name="Bristow J."/>
            <person name="Eisen J.A."/>
            <person name="Markowitz V."/>
            <person name="Hugenholtz P."/>
            <person name="Kyrpides N.C."/>
            <person name="Klenk H.P."/>
        </authorList>
    </citation>
    <scope>NUCLEOTIDE SEQUENCE [LARGE SCALE GENOMIC DNA]</scope>
    <source>
        <strain evidence="4">DSM 44928 / JCM 14897 / NBRC 102108 / NRRL B-24433 / ID139908</strain>
    </source>
</reference>
<feature type="transmembrane region" description="Helical" evidence="2">
    <location>
        <begin position="472"/>
        <end position="493"/>
    </location>
</feature>
<protein>
    <submittedName>
        <fullName evidence="3">Uncharacterized protein</fullName>
    </submittedName>
</protein>
<evidence type="ECO:0000256" key="1">
    <source>
        <dbReference type="SAM" id="MobiDB-lite"/>
    </source>
</evidence>
<gene>
    <name evidence="3" type="ordered locus">Caci_0222</name>
</gene>
<feature type="transmembrane region" description="Helical" evidence="2">
    <location>
        <begin position="446"/>
        <end position="466"/>
    </location>
</feature>
<keyword evidence="2" id="KW-1133">Transmembrane helix</keyword>
<dbReference type="eggNOG" id="ENOG5033A9T">
    <property type="taxonomic scope" value="Bacteria"/>
</dbReference>
<dbReference type="EMBL" id="CP001700">
    <property type="protein sequence ID" value="ACU69175.1"/>
    <property type="molecule type" value="Genomic_DNA"/>
</dbReference>
<feature type="region of interest" description="Disordered" evidence="1">
    <location>
        <begin position="1"/>
        <end position="32"/>
    </location>
</feature>
<proteinExistence type="predicted"/>
<dbReference type="KEGG" id="cai:Caci_0222"/>
<feature type="transmembrane region" description="Helical" evidence="2">
    <location>
        <begin position="97"/>
        <end position="115"/>
    </location>
</feature>
<dbReference type="RefSeq" id="WP_012784470.1">
    <property type="nucleotide sequence ID" value="NC_013131.1"/>
</dbReference>
<keyword evidence="4" id="KW-1185">Reference proteome</keyword>
<dbReference type="AlphaFoldDB" id="C7QJ33"/>
<feature type="transmembrane region" description="Helical" evidence="2">
    <location>
        <begin position="240"/>
        <end position="267"/>
    </location>
</feature>
<sequence length="506" mass="52508">MTHFQSATPPTASGSHSTPPTPGWLSVGAERADPQDCSEGGCVGDYSAPTDLFCRKHDRFLPLSSRLPSRRKTIAINLSRLVVLGGFEYSAQYATNVPLVVLGAVLGGLLLVLPLRRFPHTYAAAVRAWAVGGLVCGLAAIPDVTLHRVLGTAVLVIVLGGATLYLGRLASLIGVGDPRIPDQIAPRRAARQHAGRQAALGTPGRVAGLVVGPAVASPAAILTLLALGQGPAQWLFRAPSAIQVFLVTTAIGGPVATLFIAAVAGFLEGAPKVDRQVAPKFPEPFAPPRFVLDTVPDGSLGRVASRTVEITVNAVRRAAHVLATSTVRTANWMHRHAVIIGRKVAATAQCALGILRNAAVIAGYAAMCAVRIVVLPAVGIGAAYALLVPSGSALTRYLLSGGFADLGLGIAGAIALAASVMLVWMLLSGLSRDRVLDSATHNVEDLWARVMVLIATGGLALGTLGSLGYGKIHIGFVTLSVDAVVAFTVLKGYARTSIPWRRNVTK</sequence>
<accession>C7QJ33</accession>
<evidence type="ECO:0000313" key="3">
    <source>
        <dbReference type="EMBL" id="ACU69175.1"/>
    </source>
</evidence>
<feature type="transmembrane region" description="Helical" evidence="2">
    <location>
        <begin position="122"/>
        <end position="141"/>
    </location>
</feature>
<name>C7QJ33_CATAD</name>